<reference evidence="1 2" key="1">
    <citation type="journal article" date="2022" name="Nat. Plants">
        <title>Genomes of leafy and leafless Platanthera orchids illuminate the evolution of mycoheterotrophy.</title>
        <authorList>
            <person name="Li M.H."/>
            <person name="Liu K.W."/>
            <person name="Li Z."/>
            <person name="Lu H.C."/>
            <person name="Ye Q.L."/>
            <person name="Zhang D."/>
            <person name="Wang J.Y."/>
            <person name="Li Y.F."/>
            <person name="Zhong Z.M."/>
            <person name="Liu X."/>
            <person name="Yu X."/>
            <person name="Liu D.K."/>
            <person name="Tu X.D."/>
            <person name="Liu B."/>
            <person name="Hao Y."/>
            <person name="Liao X.Y."/>
            <person name="Jiang Y.T."/>
            <person name="Sun W.H."/>
            <person name="Chen J."/>
            <person name="Chen Y.Q."/>
            <person name="Ai Y."/>
            <person name="Zhai J.W."/>
            <person name="Wu S.S."/>
            <person name="Zhou Z."/>
            <person name="Hsiao Y.Y."/>
            <person name="Wu W.L."/>
            <person name="Chen Y.Y."/>
            <person name="Lin Y.F."/>
            <person name="Hsu J.L."/>
            <person name="Li C.Y."/>
            <person name="Wang Z.W."/>
            <person name="Zhao X."/>
            <person name="Zhong W.Y."/>
            <person name="Ma X.K."/>
            <person name="Ma L."/>
            <person name="Huang J."/>
            <person name="Chen G.Z."/>
            <person name="Huang M.Z."/>
            <person name="Huang L."/>
            <person name="Peng D.H."/>
            <person name="Luo Y.B."/>
            <person name="Zou S.Q."/>
            <person name="Chen S.P."/>
            <person name="Lan S."/>
            <person name="Tsai W.C."/>
            <person name="Van de Peer Y."/>
            <person name="Liu Z.J."/>
        </authorList>
    </citation>
    <scope>NUCLEOTIDE SEQUENCE [LARGE SCALE GENOMIC DNA]</scope>
    <source>
        <strain evidence="1">Lor287</strain>
    </source>
</reference>
<sequence>MSVKLDEALAADQHVVYTFRAHGSIYHKIGSLLPVENARPRYIQLYIYDTKHEIDHRLQENTEFDRALLEIIRTILDTYNPFVSMFRRMTNLEDIYRCILVIKERPALGQQYTLPITSQVAAIIVGAKEYLESNERNIIVQTTEGHLLTIQEYAVFYDPLQYPLLLPYDTWLVS</sequence>
<gene>
    <name evidence="1" type="ORF">KSP39_PZI013966</name>
</gene>
<dbReference type="Proteomes" id="UP001418222">
    <property type="component" value="Unassembled WGS sequence"/>
</dbReference>
<proteinExistence type="predicted"/>
<organism evidence="1 2">
    <name type="scientific">Platanthera zijinensis</name>
    <dbReference type="NCBI Taxonomy" id="2320716"/>
    <lineage>
        <taxon>Eukaryota</taxon>
        <taxon>Viridiplantae</taxon>
        <taxon>Streptophyta</taxon>
        <taxon>Embryophyta</taxon>
        <taxon>Tracheophyta</taxon>
        <taxon>Spermatophyta</taxon>
        <taxon>Magnoliopsida</taxon>
        <taxon>Liliopsida</taxon>
        <taxon>Asparagales</taxon>
        <taxon>Orchidaceae</taxon>
        <taxon>Orchidoideae</taxon>
        <taxon>Orchideae</taxon>
        <taxon>Orchidinae</taxon>
        <taxon>Platanthera</taxon>
    </lineage>
</organism>
<comment type="caution">
    <text evidence="1">The sequence shown here is derived from an EMBL/GenBank/DDBJ whole genome shotgun (WGS) entry which is preliminary data.</text>
</comment>
<evidence type="ECO:0000313" key="1">
    <source>
        <dbReference type="EMBL" id="KAK8935045.1"/>
    </source>
</evidence>
<dbReference type="PANTHER" id="PTHR45786:SF80">
    <property type="entry name" value="HELITRON HELICASE-LIKE DOMAIN-CONTAINING PROTEIN"/>
    <property type="match status" value="1"/>
</dbReference>
<evidence type="ECO:0000313" key="2">
    <source>
        <dbReference type="Proteomes" id="UP001418222"/>
    </source>
</evidence>
<keyword evidence="2" id="KW-1185">Reference proteome</keyword>
<accession>A0AAP0BC49</accession>
<dbReference type="AlphaFoldDB" id="A0AAP0BC49"/>
<evidence type="ECO:0008006" key="3">
    <source>
        <dbReference type="Google" id="ProtNLM"/>
    </source>
</evidence>
<dbReference type="EMBL" id="JBBWWQ010000011">
    <property type="protein sequence ID" value="KAK8935045.1"/>
    <property type="molecule type" value="Genomic_DNA"/>
</dbReference>
<protein>
    <recommendedName>
        <fullName evidence="3">Helitron helicase</fullName>
    </recommendedName>
</protein>
<name>A0AAP0BC49_9ASPA</name>
<dbReference type="PANTHER" id="PTHR45786">
    <property type="entry name" value="DNA BINDING PROTEIN-LIKE"/>
    <property type="match status" value="1"/>
</dbReference>